<sequence>MKDLVGISRPIHIIRAIKLPVIGMGGVGKIFENHIQKCVKEVEEIPIDPHLTISLKNRTNHFVSSRLKEVVSIFVEEKSWTYGTKFVQFFRPGKSLLKMCQRRSLWIFAYSMELHMSIHDLVDGDTDSIMEELQSTTTIEQLKSLALWNLIKSCKIS</sequence>
<name>A0ACC0XF99_9ROSI</name>
<proteinExistence type="predicted"/>
<protein>
    <submittedName>
        <fullName evidence="1">Uncharacterized protein</fullName>
    </submittedName>
</protein>
<gene>
    <name evidence="1" type="ORF">Pint_11619</name>
</gene>
<organism evidence="1 2">
    <name type="scientific">Pistacia integerrima</name>
    <dbReference type="NCBI Taxonomy" id="434235"/>
    <lineage>
        <taxon>Eukaryota</taxon>
        <taxon>Viridiplantae</taxon>
        <taxon>Streptophyta</taxon>
        <taxon>Embryophyta</taxon>
        <taxon>Tracheophyta</taxon>
        <taxon>Spermatophyta</taxon>
        <taxon>Magnoliopsida</taxon>
        <taxon>eudicotyledons</taxon>
        <taxon>Gunneridae</taxon>
        <taxon>Pentapetalae</taxon>
        <taxon>rosids</taxon>
        <taxon>malvids</taxon>
        <taxon>Sapindales</taxon>
        <taxon>Anacardiaceae</taxon>
        <taxon>Pistacia</taxon>
    </lineage>
</organism>
<evidence type="ECO:0000313" key="1">
    <source>
        <dbReference type="EMBL" id="KAJ0016722.1"/>
    </source>
</evidence>
<dbReference type="EMBL" id="CM047747">
    <property type="protein sequence ID" value="KAJ0016722.1"/>
    <property type="molecule type" value="Genomic_DNA"/>
</dbReference>
<reference evidence="2" key="1">
    <citation type="journal article" date="2023" name="G3 (Bethesda)">
        <title>Genome assembly and association tests identify interacting loci associated with vigor, precocity, and sex in interspecific pistachio rootstocks.</title>
        <authorList>
            <person name="Palmer W."/>
            <person name="Jacygrad E."/>
            <person name="Sagayaradj S."/>
            <person name="Cavanaugh K."/>
            <person name="Han R."/>
            <person name="Bertier L."/>
            <person name="Beede B."/>
            <person name="Kafkas S."/>
            <person name="Golino D."/>
            <person name="Preece J."/>
            <person name="Michelmore R."/>
        </authorList>
    </citation>
    <scope>NUCLEOTIDE SEQUENCE [LARGE SCALE GENOMIC DNA]</scope>
</reference>
<keyword evidence="2" id="KW-1185">Reference proteome</keyword>
<accession>A0ACC0XF99</accession>
<dbReference type="Proteomes" id="UP001163603">
    <property type="component" value="Chromosome 12"/>
</dbReference>
<evidence type="ECO:0000313" key="2">
    <source>
        <dbReference type="Proteomes" id="UP001163603"/>
    </source>
</evidence>
<comment type="caution">
    <text evidence="1">The sequence shown here is derived from an EMBL/GenBank/DDBJ whole genome shotgun (WGS) entry which is preliminary data.</text>
</comment>